<dbReference type="GO" id="GO:0016491">
    <property type="term" value="F:oxidoreductase activity"/>
    <property type="evidence" value="ECO:0007669"/>
    <property type="project" value="UniProtKB-KW"/>
</dbReference>
<accession>A0A3D8SVX2</accession>
<gene>
    <name evidence="2" type="ORF">DSM5745_02199</name>
</gene>
<dbReference type="InterPro" id="IPR036291">
    <property type="entry name" value="NAD(P)-bd_dom_sf"/>
</dbReference>
<sequence length="330" mass="36063">MSAEVPTQPRNLPILATEESTAGKTYIVTGANTGLGFEAAKHFVRLGAKKVILAVRRIDTGEAAKRKIDEATGTTDIAEVWPLDLSSYTSVKAFAKRAIAELDRIDAVIENAAVATPEQTRAEGHNLTLTVNVLSTFLLAMLLLPKLKGSAEEYGILPRLSIVTSGIGWDARDKWEEIKEDPFVRMDALPVEELMATYPISKLMDSLTVRELAARLPVEQGKVVINAVCPGLCKTELVRNCPPAVKQSIVDQHVLYGRTAEDGSRTLLAGAVLGKDSHGTFTSNCEIREDKVPVWAKDEEAKKWQEHLWALIVEELEAVEPGCVQKALQN</sequence>
<name>A0A3D8SVX2_9EURO</name>
<dbReference type="Proteomes" id="UP000256690">
    <property type="component" value="Unassembled WGS sequence"/>
</dbReference>
<dbReference type="InterPro" id="IPR002347">
    <property type="entry name" value="SDR_fam"/>
</dbReference>
<evidence type="ECO:0000256" key="1">
    <source>
        <dbReference type="ARBA" id="ARBA00023002"/>
    </source>
</evidence>
<dbReference type="AlphaFoldDB" id="A0A3D8SVX2"/>
<evidence type="ECO:0000313" key="3">
    <source>
        <dbReference type="Proteomes" id="UP000256690"/>
    </source>
</evidence>
<dbReference type="GeneID" id="38112569"/>
<evidence type="ECO:0000313" key="2">
    <source>
        <dbReference type="EMBL" id="RDW90424.1"/>
    </source>
</evidence>
<dbReference type="Pfam" id="PF00106">
    <property type="entry name" value="adh_short"/>
    <property type="match status" value="1"/>
</dbReference>
<dbReference type="STRING" id="1810919.A0A3D8SVX2"/>
<dbReference type="RefSeq" id="XP_026607378.1">
    <property type="nucleotide sequence ID" value="XM_026744215.1"/>
</dbReference>
<dbReference type="PANTHER" id="PTHR43157">
    <property type="entry name" value="PHOSPHATIDYLINOSITOL-GLYCAN BIOSYNTHESIS CLASS F PROTEIN-RELATED"/>
    <property type="match status" value="1"/>
</dbReference>
<proteinExistence type="predicted"/>
<keyword evidence="1" id="KW-0560">Oxidoreductase</keyword>
<keyword evidence="3" id="KW-1185">Reference proteome</keyword>
<protein>
    <recommendedName>
        <fullName evidence="4">Short-chain dehydrogenase</fullName>
    </recommendedName>
</protein>
<dbReference type="Gene3D" id="3.40.50.720">
    <property type="entry name" value="NAD(P)-binding Rossmann-like Domain"/>
    <property type="match status" value="1"/>
</dbReference>
<reference evidence="2 3" key="1">
    <citation type="journal article" date="2018" name="IMA Fungus">
        <title>IMA Genome-F 9: Draft genome sequence of Annulohypoxylon stygium, Aspergillus mulundensis, Berkeleyomyces basicola (syn. Thielaviopsis basicola), Ceratocystis smalleyi, two Cercospora beticola strains, Coleophoma cylindrospora, Fusarium fracticaudum, Phialophora cf. hyalina, and Morchella septimelata.</title>
        <authorList>
            <person name="Wingfield B.D."/>
            <person name="Bills G.F."/>
            <person name="Dong Y."/>
            <person name="Huang W."/>
            <person name="Nel W.J."/>
            <person name="Swalarsk-Parry B.S."/>
            <person name="Vaghefi N."/>
            <person name="Wilken P.M."/>
            <person name="An Z."/>
            <person name="de Beer Z.W."/>
            <person name="De Vos L."/>
            <person name="Chen L."/>
            <person name="Duong T.A."/>
            <person name="Gao Y."/>
            <person name="Hammerbacher A."/>
            <person name="Kikkert J.R."/>
            <person name="Li Y."/>
            <person name="Li H."/>
            <person name="Li K."/>
            <person name="Li Q."/>
            <person name="Liu X."/>
            <person name="Ma X."/>
            <person name="Naidoo K."/>
            <person name="Pethybridge S.J."/>
            <person name="Sun J."/>
            <person name="Steenkamp E.T."/>
            <person name="van der Nest M.A."/>
            <person name="van Wyk S."/>
            <person name="Wingfield M.J."/>
            <person name="Xiong C."/>
            <person name="Yue Q."/>
            <person name="Zhang X."/>
        </authorList>
    </citation>
    <scope>NUCLEOTIDE SEQUENCE [LARGE SCALE GENOMIC DNA]</scope>
    <source>
        <strain evidence="2 3">DSM 5745</strain>
    </source>
</reference>
<evidence type="ECO:0008006" key="4">
    <source>
        <dbReference type="Google" id="ProtNLM"/>
    </source>
</evidence>
<organism evidence="2 3">
    <name type="scientific">Aspergillus mulundensis</name>
    <dbReference type="NCBI Taxonomy" id="1810919"/>
    <lineage>
        <taxon>Eukaryota</taxon>
        <taxon>Fungi</taxon>
        <taxon>Dikarya</taxon>
        <taxon>Ascomycota</taxon>
        <taxon>Pezizomycotina</taxon>
        <taxon>Eurotiomycetes</taxon>
        <taxon>Eurotiomycetidae</taxon>
        <taxon>Eurotiales</taxon>
        <taxon>Aspergillaceae</taxon>
        <taxon>Aspergillus</taxon>
        <taxon>Aspergillus subgen. Nidulantes</taxon>
    </lineage>
</organism>
<dbReference type="PRINTS" id="PR00081">
    <property type="entry name" value="GDHRDH"/>
</dbReference>
<dbReference type="PANTHER" id="PTHR43157:SF61">
    <property type="entry name" value="DEHYDROGENASE_REDUCTASE FAMILY PROTEIN, PUTATIVE (AFU_ORTHOLOGUE AFUA_3G01250)-RELATED"/>
    <property type="match status" value="1"/>
</dbReference>
<dbReference type="SUPFAM" id="SSF51735">
    <property type="entry name" value="NAD(P)-binding Rossmann-fold domains"/>
    <property type="match status" value="1"/>
</dbReference>
<dbReference type="OrthoDB" id="542013at2759"/>
<dbReference type="EMBL" id="PVWQ01000002">
    <property type="protein sequence ID" value="RDW90424.1"/>
    <property type="molecule type" value="Genomic_DNA"/>
</dbReference>
<comment type="caution">
    <text evidence="2">The sequence shown here is derived from an EMBL/GenBank/DDBJ whole genome shotgun (WGS) entry which is preliminary data.</text>
</comment>